<keyword evidence="4" id="KW-1185">Reference proteome</keyword>
<dbReference type="PANTHER" id="PTHR36151:SF3">
    <property type="entry name" value="ER-BOUND OXYGENASE MPAB_MPAB'_RUBBER OXYGENASE CATALYTIC DOMAIN-CONTAINING PROTEIN"/>
    <property type="match status" value="1"/>
</dbReference>
<dbReference type="EMBL" id="SSWH01000009">
    <property type="protein sequence ID" value="THJ65830.1"/>
    <property type="molecule type" value="Genomic_DNA"/>
</dbReference>
<accession>A0A4S5E383</accession>
<dbReference type="RefSeq" id="WP_136454922.1">
    <property type="nucleotide sequence ID" value="NZ_SSWH01000009.1"/>
</dbReference>
<evidence type="ECO:0000259" key="2">
    <source>
        <dbReference type="Pfam" id="PF09995"/>
    </source>
</evidence>
<name>A0A4S5E383_9MICC</name>
<dbReference type="AlphaFoldDB" id="A0A4S5E383"/>
<gene>
    <name evidence="3" type="ORF">E8P82_11135</name>
</gene>
<sequence length="290" mass="31504">MKRLGQFFPPRPGPGEAGDAGLFGPDSAAWRIARERVILAGGPAALLLQVAHPLVGEGVRSHSGFAADPLRRLRGTLDAVLTVTFGDRAQVRAASGNVALRHRPVQGTLPDSSGSVRAGTPYSASDPALSLWVFATLVRTALEATEIFLRPISSDERDAYYRDMRQFARLFGVTEEILPANHAALERYVAEQIRTVLDVGATARLIGGQLLAPDPPLVALPLRRVPALLAAGLLPPALRDAYALPWRRREQVAFAVVRRVVRLAIPMLPARWRYWPHYTVARERVAGTAG</sequence>
<evidence type="ECO:0000313" key="3">
    <source>
        <dbReference type="EMBL" id="THJ65830.1"/>
    </source>
</evidence>
<feature type="domain" description="ER-bound oxygenase mpaB/mpaB'/Rubber oxygenase catalytic" evidence="2">
    <location>
        <begin position="30"/>
        <end position="262"/>
    </location>
</feature>
<protein>
    <submittedName>
        <fullName evidence="3">DUF2236 domain-containing protein</fullName>
    </submittedName>
</protein>
<dbReference type="PANTHER" id="PTHR36151">
    <property type="entry name" value="BLR2777 PROTEIN"/>
    <property type="match status" value="1"/>
</dbReference>
<proteinExistence type="predicted"/>
<evidence type="ECO:0000313" key="4">
    <source>
        <dbReference type="Proteomes" id="UP000305233"/>
    </source>
</evidence>
<dbReference type="Proteomes" id="UP000305233">
    <property type="component" value="Unassembled WGS sequence"/>
</dbReference>
<evidence type="ECO:0000256" key="1">
    <source>
        <dbReference type="SAM" id="MobiDB-lite"/>
    </source>
</evidence>
<dbReference type="Pfam" id="PF09995">
    <property type="entry name" value="MPAB_Lcp_cat"/>
    <property type="match status" value="1"/>
</dbReference>
<dbReference type="OrthoDB" id="3422701at2"/>
<dbReference type="GO" id="GO:0016491">
    <property type="term" value="F:oxidoreductase activity"/>
    <property type="evidence" value="ECO:0007669"/>
    <property type="project" value="InterPro"/>
</dbReference>
<organism evidence="3 4">
    <name type="scientific">Arthrobacter echini</name>
    <dbReference type="NCBI Taxonomy" id="1529066"/>
    <lineage>
        <taxon>Bacteria</taxon>
        <taxon>Bacillati</taxon>
        <taxon>Actinomycetota</taxon>
        <taxon>Actinomycetes</taxon>
        <taxon>Micrococcales</taxon>
        <taxon>Micrococcaceae</taxon>
        <taxon>Arthrobacter</taxon>
    </lineage>
</organism>
<comment type="caution">
    <text evidence="3">The sequence shown here is derived from an EMBL/GenBank/DDBJ whole genome shotgun (WGS) entry which is preliminary data.</text>
</comment>
<reference evidence="3 4" key="1">
    <citation type="submission" date="2019-04" db="EMBL/GenBank/DDBJ databases">
        <authorList>
            <person name="Liu Q."/>
            <person name="Xin Y.-H."/>
        </authorList>
    </citation>
    <scope>NUCLEOTIDE SEQUENCE [LARGE SCALE GENOMIC DNA]</scope>
    <source>
        <strain evidence="3 4">AM23</strain>
    </source>
</reference>
<feature type="region of interest" description="Disordered" evidence="1">
    <location>
        <begin position="1"/>
        <end position="21"/>
    </location>
</feature>
<dbReference type="InterPro" id="IPR018713">
    <property type="entry name" value="MPAB/Lcp_cat_dom"/>
</dbReference>